<comment type="caution">
    <text evidence="2">The sequence shown here is derived from an EMBL/GenBank/DDBJ whole genome shotgun (WGS) entry which is preliminary data.</text>
</comment>
<feature type="region of interest" description="Disordered" evidence="1">
    <location>
        <begin position="126"/>
        <end position="146"/>
    </location>
</feature>
<evidence type="ECO:0000313" key="2">
    <source>
        <dbReference type="EMBL" id="EKD01067.1"/>
    </source>
</evidence>
<feature type="region of interest" description="Disordered" evidence="1">
    <location>
        <begin position="166"/>
        <end position="213"/>
    </location>
</feature>
<dbReference type="HOGENOM" id="CLU_1205526_0_0_1"/>
<gene>
    <name evidence="2" type="ORF">A1Q2_04565</name>
</gene>
<dbReference type="InParanoid" id="K1VNN1"/>
<feature type="region of interest" description="Disordered" evidence="1">
    <location>
        <begin position="54"/>
        <end position="82"/>
    </location>
</feature>
<evidence type="ECO:0000256" key="1">
    <source>
        <dbReference type="SAM" id="MobiDB-lite"/>
    </source>
</evidence>
<proteinExistence type="predicted"/>
<accession>K1VNN1</accession>
<evidence type="ECO:0000313" key="3">
    <source>
        <dbReference type="Proteomes" id="UP000006757"/>
    </source>
</evidence>
<dbReference type="AlphaFoldDB" id="K1VNN1"/>
<sequence length="243" mass="26844">MRQGGEKRDIIVLSSDEEAEVGKSTNVGTSPKRARNAAATGSAVDAFCSTPCSTTQRLAGHVPPDSGTDTGPVPPLPPVTDLGAENESLRAQLKAADASVQVHMKQVLALATQVKDLKSKLAKMEERARTAERLHRRDMKEISERRQAKIMDRSKDLAREAQAMLQKMKKEKEEKEAKDKMKMRAEEAEERAVMAEWANQEAEKGRDDAERTRKGFEERAGAYKVVLKEHGLLAEEVEPAVGR</sequence>
<name>K1VNN1_TRIAC</name>
<keyword evidence="3" id="KW-1185">Reference proteome</keyword>
<evidence type="ECO:0008006" key="4">
    <source>
        <dbReference type="Google" id="ProtNLM"/>
    </source>
</evidence>
<feature type="region of interest" description="Disordered" evidence="1">
    <location>
        <begin position="1"/>
        <end position="39"/>
    </location>
</feature>
<dbReference type="EMBL" id="AMBO01000325">
    <property type="protein sequence ID" value="EKD01067.1"/>
    <property type="molecule type" value="Genomic_DNA"/>
</dbReference>
<dbReference type="Proteomes" id="UP000006757">
    <property type="component" value="Unassembled WGS sequence"/>
</dbReference>
<dbReference type="Gene3D" id="1.20.1270.60">
    <property type="entry name" value="Arfaptin homology (AH) domain/BAR domain"/>
    <property type="match status" value="1"/>
</dbReference>
<organism evidence="2 3">
    <name type="scientific">Trichosporon asahii var. asahii (strain CBS 8904)</name>
    <name type="common">Yeast</name>
    <dbReference type="NCBI Taxonomy" id="1220162"/>
    <lineage>
        <taxon>Eukaryota</taxon>
        <taxon>Fungi</taxon>
        <taxon>Dikarya</taxon>
        <taxon>Basidiomycota</taxon>
        <taxon>Agaricomycotina</taxon>
        <taxon>Tremellomycetes</taxon>
        <taxon>Trichosporonales</taxon>
        <taxon>Trichosporonaceae</taxon>
        <taxon>Trichosporon</taxon>
    </lineage>
</organism>
<feature type="compositionally biased region" description="Basic and acidic residues" evidence="1">
    <location>
        <begin position="201"/>
        <end position="213"/>
    </location>
</feature>
<feature type="compositionally biased region" description="Basic and acidic residues" evidence="1">
    <location>
        <begin position="168"/>
        <end position="193"/>
    </location>
</feature>
<reference evidence="2 3" key="1">
    <citation type="journal article" date="2012" name="Eukaryot. Cell">
        <title>Genome sequence of the Trichosporon asahii environmental strain CBS 8904.</title>
        <authorList>
            <person name="Yang R.Y."/>
            <person name="Li H.T."/>
            <person name="Zhu H."/>
            <person name="Zhou G.P."/>
            <person name="Wang M."/>
            <person name="Wang L."/>
        </authorList>
    </citation>
    <scope>NUCLEOTIDE SEQUENCE [LARGE SCALE GENOMIC DNA]</scope>
    <source>
        <strain evidence="2 3">CBS 8904</strain>
    </source>
</reference>
<dbReference type="InterPro" id="IPR027267">
    <property type="entry name" value="AH/BAR_dom_sf"/>
</dbReference>
<protein>
    <recommendedName>
        <fullName evidence="4">DNA binding protein Ncp1</fullName>
    </recommendedName>
</protein>
<feature type="compositionally biased region" description="Basic and acidic residues" evidence="1">
    <location>
        <begin position="1"/>
        <end position="10"/>
    </location>
</feature>